<evidence type="ECO:0000256" key="1">
    <source>
        <dbReference type="ARBA" id="ARBA00004123"/>
    </source>
</evidence>
<proteinExistence type="inferred from homology"/>
<evidence type="ECO:0000256" key="5">
    <source>
        <dbReference type="ARBA" id="ARBA00023163"/>
    </source>
</evidence>
<dbReference type="GO" id="GO:0010628">
    <property type="term" value="P:positive regulation of gene expression"/>
    <property type="evidence" value="ECO:0007669"/>
    <property type="project" value="TreeGrafter"/>
</dbReference>
<dbReference type="OrthoDB" id="10065928at2759"/>
<feature type="region of interest" description="Disordered" evidence="8">
    <location>
        <begin position="337"/>
        <end position="364"/>
    </location>
</feature>
<dbReference type="Pfam" id="PF11573">
    <property type="entry name" value="Med23"/>
    <property type="match status" value="1"/>
</dbReference>
<dbReference type="AlphaFoldDB" id="A0A2G8KMG5"/>
<evidence type="ECO:0000313" key="9">
    <source>
        <dbReference type="EMBL" id="PIK49214.1"/>
    </source>
</evidence>
<dbReference type="Proteomes" id="UP000230750">
    <property type="component" value="Unassembled WGS sequence"/>
</dbReference>
<evidence type="ECO:0000256" key="6">
    <source>
        <dbReference type="ARBA" id="ARBA00023242"/>
    </source>
</evidence>
<dbReference type="InterPro" id="IPR021629">
    <property type="entry name" value="Mediator_Med23"/>
</dbReference>
<gene>
    <name evidence="9" type="ORF">BSL78_13901</name>
</gene>
<keyword evidence="5" id="KW-0804">Transcription</keyword>
<evidence type="ECO:0000256" key="4">
    <source>
        <dbReference type="ARBA" id="ARBA00023015"/>
    </source>
</evidence>
<dbReference type="PANTHER" id="PTHR12691">
    <property type="entry name" value="MEDIATOR OF RNA POLYMERASE II TRANSCRIPTION SUBUNIT 23"/>
    <property type="match status" value="1"/>
</dbReference>
<keyword evidence="6" id="KW-0539">Nucleus</keyword>
<dbReference type="EMBL" id="MRZV01000475">
    <property type="protein sequence ID" value="PIK49214.1"/>
    <property type="molecule type" value="Genomic_DNA"/>
</dbReference>
<evidence type="ECO:0000313" key="10">
    <source>
        <dbReference type="Proteomes" id="UP000230750"/>
    </source>
</evidence>
<reference evidence="9 10" key="1">
    <citation type="journal article" date="2017" name="PLoS Biol.">
        <title>The sea cucumber genome provides insights into morphological evolution and visceral regeneration.</title>
        <authorList>
            <person name="Zhang X."/>
            <person name="Sun L."/>
            <person name="Yuan J."/>
            <person name="Sun Y."/>
            <person name="Gao Y."/>
            <person name="Zhang L."/>
            <person name="Li S."/>
            <person name="Dai H."/>
            <person name="Hamel J.F."/>
            <person name="Liu C."/>
            <person name="Yu Y."/>
            <person name="Liu S."/>
            <person name="Lin W."/>
            <person name="Guo K."/>
            <person name="Jin S."/>
            <person name="Xu P."/>
            <person name="Storey K.B."/>
            <person name="Huan P."/>
            <person name="Zhang T."/>
            <person name="Zhou Y."/>
            <person name="Zhang J."/>
            <person name="Lin C."/>
            <person name="Li X."/>
            <person name="Xing L."/>
            <person name="Huo D."/>
            <person name="Sun M."/>
            <person name="Wang L."/>
            <person name="Mercier A."/>
            <person name="Li F."/>
            <person name="Yang H."/>
            <person name="Xiang J."/>
        </authorList>
    </citation>
    <scope>NUCLEOTIDE SEQUENCE [LARGE SCALE GENOMIC DNA]</scope>
    <source>
        <strain evidence="9">Shaxun</strain>
        <tissue evidence="9">Muscle</tissue>
    </source>
</reference>
<keyword evidence="4" id="KW-0805">Transcription regulation</keyword>
<dbReference type="PANTHER" id="PTHR12691:SF10">
    <property type="entry name" value="MEDIATOR OF RNA POLYMERASE II TRANSCRIPTION SUBUNIT 23"/>
    <property type="match status" value="1"/>
</dbReference>
<dbReference type="STRING" id="307972.A0A2G8KMG5"/>
<evidence type="ECO:0000256" key="7">
    <source>
        <dbReference type="ARBA" id="ARBA00031961"/>
    </source>
</evidence>
<evidence type="ECO:0000256" key="8">
    <source>
        <dbReference type="SAM" id="MobiDB-lite"/>
    </source>
</evidence>
<dbReference type="GO" id="GO:0016592">
    <property type="term" value="C:mediator complex"/>
    <property type="evidence" value="ECO:0007669"/>
    <property type="project" value="TreeGrafter"/>
</dbReference>
<comment type="subcellular location">
    <subcellularLocation>
        <location evidence="1">Nucleus</location>
    </subcellularLocation>
</comment>
<feature type="compositionally biased region" description="Polar residues" evidence="8">
    <location>
        <begin position="349"/>
        <end position="358"/>
    </location>
</feature>
<protein>
    <recommendedName>
        <fullName evidence="3">Mediator of RNA polymerase II transcription subunit 23</fullName>
    </recommendedName>
    <alternativeName>
        <fullName evidence="7">Mediator complex subunit 23</fullName>
    </alternativeName>
</protein>
<keyword evidence="10" id="KW-1185">Reference proteome</keyword>
<evidence type="ECO:0000256" key="3">
    <source>
        <dbReference type="ARBA" id="ARBA00019696"/>
    </source>
</evidence>
<evidence type="ECO:0000256" key="2">
    <source>
        <dbReference type="ARBA" id="ARBA00010222"/>
    </source>
</evidence>
<sequence>MEQPLTTANMSLSAAAALEKKVQSILNDVLSVTAIEEAFTGFLVHSEEEEQNKKKLCRDMFCQFWKAHAQQSGETILNIYVTHMFQLHSQKISLLFDILSYCVEKGYIQAKMVCDALLSNPNLDYKSKEVWRRSFQLIYGIIIKHIDYKGCRDLLKVLLEKIQLIPASVNIAYKNEMTQIKQVIALILDRQNFLLPAYFAVTEIQVIFPDSNLETGHWIVGEMLGAYVESFRAVARMVLITGRPHLLPIIGHSNTSGHAWKLDPHTLTFVLKGNLPFDKDQMKPQFELIRYALKQPYSRDTVCNIISLNKQQKQRSAVLEGQLAELVMVAMERSEEDMTAPADRYGTPYTPSGNTCPVSSSSLHSSSLSTFQTWLNYSTRR</sequence>
<dbReference type="GO" id="GO:0005667">
    <property type="term" value="C:transcription regulator complex"/>
    <property type="evidence" value="ECO:0007669"/>
    <property type="project" value="TreeGrafter"/>
</dbReference>
<comment type="caution">
    <text evidence="9">The sequence shown here is derived from an EMBL/GenBank/DDBJ whole genome shotgun (WGS) entry which is preliminary data.</text>
</comment>
<organism evidence="9 10">
    <name type="scientific">Stichopus japonicus</name>
    <name type="common">Sea cucumber</name>
    <dbReference type="NCBI Taxonomy" id="307972"/>
    <lineage>
        <taxon>Eukaryota</taxon>
        <taxon>Metazoa</taxon>
        <taxon>Echinodermata</taxon>
        <taxon>Eleutherozoa</taxon>
        <taxon>Echinozoa</taxon>
        <taxon>Holothuroidea</taxon>
        <taxon>Aspidochirotacea</taxon>
        <taxon>Aspidochirotida</taxon>
        <taxon>Stichopodidae</taxon>
        <taxon>Apostichopus</taxon>
    </lineage>
</organism>
<accession>A0A2G8KMG5</accession>
<name>A0A2G8KMG5_STIJA</name>
<comment type="similarity">
    <text evidence="2">Belongs to the Mediator complex subunit 23 family.</text>
</comment>
<dbReference type="GO" id="GO:0006357">
    <property type="term" value="P:regulation of transcription by RNA polymerase II"/>
    <property type="evidence" value="ECO:0007669"/>
    <property type="project" value="TreeGrafter"/>
</dbReference>